<comment type="caution">
    <text evidence="1">The sequence shown here is derived from an EMBL/GenBank/DDBJ whole genome shotgun (WGS) entry which is preliminary data.</text>
</comment>
<name>A0ABY1Y689_9HYPH</name>
<keyword evidence="2" id="KW-1185">Reference proteome</keyword>
<dbReference type="GeneID" id="301043539"/>
<reference evidence="1 2" key="1">
    <citation type="submission" date="2019-02" db="EMBL/GenBank/DDBJ databases">
        <title>Current taxonomic status of genus Agrobacterium and description of Agrobacterium cavarae sp. nov. isolated from maize roots.</title>
        <authorList>
            <person name="Flores-Felix J.D."/>
            <person name="Menendez E."/>
            <person name="Ramirez-Bahena M.H."/>
            <person name="Garcia-Fraile P."/>
            <person name="Velazquez E."/>
        </authorList>
    </citation>
    <scope>NUCLEOTIDE SEQUENCE [LARGE SCALE GENOMIC DNA]</scope>
    <source>
        <strain evidence="1 2">RZME10</strain>
    </source>
</reference>
<evidence type="ECO:0000313" key="1">
    <source>
        <dbReference type="EMBL" id="TBN09528.1"/>
    </source>
</evidence>
<dbReference type="RefSeq" id="WP_130979325.1">
    <property type="nucleotide sequence ID" value="NZ_SISF01000033.1"/>
</dbReference>
<dbReference type="EMBL" id="SISF01000033">
    <property type="protein sequence ID" value="TBN09528.1"/>
    <property type="molecule type" value="Genomic_DNA"/>
</dbReference>
<proteinExistence type="predicted"/>
<protein>
    <submittedName>
        <fullName evidence="1">Uncharacterized protein</fullName>
    </submittedName>
</protein>
<dbReference type="Proteomes" id="UP000294239">
    <property type="component" value="Unassembled WGS sequence"/>
</dbReference>
<sequence length="284" mass="31560">MARDLVIKDGLTATFMRDGQFVETIDGTPVAVVDGIAALGSMIMLRGRLPEDEMKEMARKLQRRLPGNSPKLTYVLDMKIDRIPARPIIKMMRSDHARAFLETGKLRLGSIAHFRQYEHPEIGDRSEGETIMFGIGNRGTIVRQVIGGLNEWILCCFAGDAAPVVIEKFGYDAAIRIKDPEAFGMAISETLGGLECHFARCVYSDGRVLVGLTNEDIPEEGDNRDIILGTDFADMLGPARAFLKPERYSHQKEFRFTWATETGVTGYHDIVSPEAASYCELVTL</sequence>
<accession>A0ABY1Y689</accession>
<evidence type="ECO:0000313" key="2">
    <source>
        <dbReference type="Proteomes" id="UP000294239"/>
    </source>
</evidence>
<gene>
    <name evidence="1" type="ORF">EYC79_20345</name>
</gene>
<organism evidence="1 2">
    <name type="scientific">Agrobacterium cavarae</name>
    <dbReference type="NCBI Taxonomy" id="2528239"/>
    <lineage>
        <taxon>Bacteria</taxon>
        <taxon>Pseudomonadati</taxon>
        <taxon>Pseudomonadota</taxon>
        <taxon>Alphaproteobacteria</taxon>
        <taxon>Hyphomicrobiales</taxon>
        <taxon>Rhizobiaceae</taxon>
        <taxon>Rhizobium/Agrobacterium group</taxon>
        <taxon>Agrobacterium</taxon>
    </lineage>
</organism>